<dbReference type="Gene3D" id="2.120.10.80">
    <property type="entry name" value="Kelch-type beta propeller"/>
    <property type="match status" value="1"/>
</dbReference>
<organism evidence="4 5">
    <name type="scientific">Euplotes crassus</name>
    <dbReference type="NCBI Taxonomy" id="5936"/>
    <lineage>
        <taxon>Eukaryota</taxon>
        <taxon>Sar</taxon>
        <taxon>Alveolata</taxon>
        <taxon>Ciliophora</taxon>
        <taxon>Intramacronucleata</taxon>
        <taxon>Spirotrichea</taxon>
        <taxon>Hypotrichia</taxon>
        <taxon>Euplotida</taxon>
        <taxon>Euplotidae</taxon>
        <taxon>Moneuplotes</taxon>
    </lineage>
</organism>
<evidence type="ECO:0000256" key="1">
    <source>
        <dbReference type="ARBA" id="ARBA00022441"/>
    </source>
</evidence>
<dbReference type="SMART" id="SM00612">
    <property type="entry name" value="Kelch"/>
    <property type="match status" value="2"/>
</dbReference>
<reference evidence="4" key="1">
    <citation type="submission" date="2023-07" db="EMBL/GenBank/DDBJ databases">
        <authorList>
            <consortium name="AG Swart"/>
            <person name="Singh M."/>
            <person name="Singh A."/>
            <person name="Seah K."/>
            <person name="Emmerich C."/>
        </authorList>
    </citation>
    <scope>NUCLEOTIDE SEQUENCE</scope>
    <source>
        <strain evidence="4">DP1</strain>
    </source>
</reference>
<dbReference type="EMBL" id="CAMPGE010008670">
    <property type="protein sequence ID" value="CAI2367559.1"/>
    <property type="molecule type" value="Genomic_DNA"/>
</dbReference>
<dbReference type="InterPro" id="IPR035892">
    <property type="entry name" value="C2_domain_sf"/>
</dbReference>
<keyword evidence="2" id="KW-0677">Repeat</keyword>
<dbReference type="InterPro" id="IPR006652">
    <property type="entry name" value="Kelch_1"/>
</dbReference>
<evidence type="ECO:0000256" key="2">
    <source>
        <dbReference type="ARBA" id="ARBA00022737"/>
    </source>
</evidence>
<dbReference type="CDD" id="cd00030">
    <property type="entry name" value="C2"/>
    <property type="match status" value="1"/>
</dbReference>
<dbReference type="InterPro" id="IPR000008">
    <property type="entry name" value="C2_dom"/>
</dbReference>
<dbReference type="AlphaFoldDB" id="A0AAD1UEY8"/>
<dbReference type="Gene3D" id="2.60.40.150">
    <property type="entry name" value="C2 domain"/>
    <property type="match status" value="1"/>
</dbReference>
<dbReference type="InterPro" id="IPR051746">
    <property type="entry name" value="Kelch_domain_containing_8"/>
</dbReference>
<dbReference type="SUPFAM" id="SSF49562">
    <property type="entry name" value="C2 domain (Calcium/lipid-binding domain, CaLB)"/>
    <property type="match status" value="1"/>
</dbReference>
<gene>
    <name evidence="4" type="ORF">ECRASSUSDP1_LOCUS8846</name>
</gene>
<dbReference type="InterPro" id="IPR015915">
    <property type="entry name" value="Kelch-typ_b-propeller"/>
</dbReference>
<feature type="domain" description="C2" evidence="3">
    <location>
        <begin position="1"/>
        <end position="119"/>
    </location>
</feature>
<keyword evidence="1" id="KW-0880">Kelch repeat</keyword>
<dbReference type="Proteomes" id="UP001295684">
    <property type="component" value="Unassembled WGS sequence"/>
</dbReference>
<dbReference type="PANTHER" id="PTHR46260">
    <property type="entry name" value="RING-TYPE DOMAIN-CONTAINING PROTEIN"/>
    <property type="match status" value="1"/>
</dbReference>
<accession>A0AAD1UEY8</accession>
<proteinExistence type="predicted"/>
<evidence type="ECO:0000313" key="4">
    <source>
        <dbReference type="EMBL" id="CAI2367559.1"/>
    </source>
</evidence>
<protein>
    <recommendedName>
        <fullName evidence="3">C2 domain-containing protein</fullName>
    </recommendedName>
</protein>
<evidence type="ECO:0000313" key="5">
    <source>
        <dbReference type="Proteomes" id="UP001295684"/>
    </source>
</evidence>
<sequence>MEEDLYLESEEPSFAVLDIKIVRAELCRSTNSFYKMDPYCKLVHLSSGTKIKTKECRKGNKTPLWDHRESMLITDQMAADLRFVVSVMNKNSFGKNSIIGQSALQLDYITQVKTQEADFPLLYKNKLVGRVFIDLEYKDGTEFETQQRFESETYQEEVFPDPEDFNESESYTIENALNYEYSPVANKKAEDESKAKSAGDRVIQIDQSLSPLEANLALNKTPMWFKFNSSEVFRFNYEEMCYESVVIEEPEHLGDHLRVAELPDSSFLITGGKKEDYAREAFHFYDKAFYQKNDMITPRASHCTLYHKGYVFCIGGRNENGAIDECEAFDMNTNEWVPLPNMPTKRFNAGCCKFDLTTIYIFGGTTSTKSNNGIDDDVNTPRIESFNIDTYQWETLAISLSSPISLPVCIQVGHHQVMILGGKESDGICKSDVQLIDLNTCLKVRKESLELPCFSIYPPIYREEMIYIQNSGTESMNAPDPIIYPFSVTT</sequence>
<name>A0AAD1UEY8_EUPCR</name>
<comment type="caution">
    <text evidence="4">The sequence shown here is derived from an EMBL/GenBank/DDBJ whole genome shotgun (WGS) entry which is preliminary data.</text>
</comment>
<dbReference type="Pfam" id="PF24681">
    <property type="entry name" value="Kelch_KLHDC2_KLHL20_DRC7"/>
    <property type="match status" value="1"/>
</dbReference>
<evidence type="ECO:0000259" key="3">
    <source>
        <dbReference type="PROSITE" id="PS50004"/>
    </source>
</evidence>
<dbReference type="SUPFAM" id="SSF117281">
    <property type="entry name" value="Kelch motif"/>
    <property type="match status" value="1"/>
</dbReference>
<keyword evidence="5" id="KW-1185">Reference proteome</keyword>
<dbReference type="PROSITE" id="PS50004">
    <property type="entry name" value="C2"/>
    <property type="match status" value="1"/>
</dbReference>
<dbReference type="PANTHER" id="PTHR46260:SF3">
    <property type="entry name" value="RING-TYPE DOMAIN-CONTAINING PROTEIN"/>
    <property type="match status" value="1"/>
</dbReference>
<dbReference type="Pfam" id="PF00168">
    <property type="entry name" value="C2"/>
    <property type="match status" value="1"/>
</dbReference>